<accession>A0ABR3G3R5</accession>
<dbReference type="Gene3D" id="2.60.120.620">
    <property type="entry name" value="q2cbj1_9rhob like domain"/>
    <property type="match status" value="2"/>
</dbReference>
<dbReference type="InterPro" id="IPR008775">
    <property type="entry name" value="Phytyl_CoA_dOase-like"/>
</dbReference>
<dbReference type="GO" id="GO:0048244">
    <property type="term" value="F:phytanoyl-CoA dioxygenase activity"/>
    <property type="evidence" value="ECO:0007669"/>
    <property type="project" value="UniProtKB-EC"/>
</dbReference>
<dbReference type="PANTHER" id="PTHR20883">
    <property type="entry name" value="PHYTANOYL-COA DIOXYGENASE DOMAIN CONTAINING 1"/>
    <property type="match status" value="1"/>
</dbReference>
<keyword evidence="3" id="KW-0479">Metal-binding</keyword>
<dbReference type="Proteomes" id="UP001447188">
    <property type="component" value="Unassembled WGS sequence"/>
</dbReference>
<proteinExistence type="inferred from homology"/>
<comment type="cofactor">
    <cofactor evidence="1">
        <name>Fe cation</name>
        <dbReference type="ChEBI" id="CHEBI:24875"/>
    </cofactor>
</comment>
<evidence type="ECO:0000256" key="4">
    <source>
        <dbReference type="ARBA" id="ARBA00023004"/>
    </source>
</evidence>
<reference evidence="5 6" key="1">
    <citation type="submission" date="2024-02" db="EMBL/GenBank/DDBJ databases">
        <title>Discinaceae phylogenomics.</title>
        <authorList>
            <person name="Dirks A.C."/>
            <person name="James T.Y."/>
        </authorList>
    </citation>
    <scope>NUCLEOTIDE SEQUENCE [LARGE SCALE GENOMIC DNA]</scope>
    <source>
        <strain evidence="5 6">ACD0624</strain>
    </source>
</reference>
<gene>
    <name evidence="5" type="primary">PHYHD1</name>
    <name evidence="5" type="ORF">Q9L58_010902</name>
</gene>
<keyword evidence="4" id="KW-0408">Iron</keyword>
<dbReference type="Pfam" id="PF05721">
    <property type="entry name" value="PhyH"/>
    <property type="match status" value="1"/>
</dbReference>
<keyword evidence="6" id="KW-1185">Reference proteome</keyword>
<evidence type="ECO:0000313" key="5">
    <source>
        <dbReference type="EMBL" id="KAL0630251.1"/>
    </source>
</evidence>
<keyword evidence="5" id="KW-0223">Dioxygenase</keyword>
<evidence type="ECO:0000313" key="6">
    <source>
        <dbReference type="Proteomes" id="UP001447188"/>
    </source>
</evidence>
<comment type="similarity">
    <text evidence="2">Belongs to the PhyH family.</text>
</comment>
<protein>
    <submittedName>
        <fullName evidence="5">Phytanoyl-CoA dioxygenase domain-containing protein 1</fullName>
        <ecNumber evidence="5">1.14.11.18</ecNumber>
    </submittedName>
</protein>
<comment type="caution">
    <text evidence="5">The sequence shown here is derived from an EMBL/GenBank/DDBJ whole genome shotgun (WGS) entry which is preliminary data.</text>
</comment>
<keyword evidence="5" id="KW-0560">Oxidoreductase</keyword>
<dbReference type="EMBL" id="JBBBZM010000910">
    <property type="protein sequence ID" value="KAL0630251.1"/>
    <property type="molecule type" value="Genomic_DNA"/>
</dbReference>
<dbReference type="SUPFAM" id="SSF51197">
    <property type="entry name" value="Clavaminate synthase-like"/>
    <property type="match status" value="1"/>
</dbReference>
<evidence type="ECO:0000256" key="2">
    <source>
        <dbReference type="ARBA" id="ARBA00005830"/>
    </source>
</evidence>
<dbReference type="EC" id="1.14.11.18" evidence="5"/>
<evidence type="ECO:0000256" key="3">
    <source>
        <dbReference type="ARBA" id="ARBA00022723"/>
    </source>
</evidence>
<name>A0ABR3G3R5_9PEZI</name>
<organism evidence="5 6">
    <name type="scientific">Discina gigas</name>
    <dbReference type="NCBI Taxonomy" id="1032678"/>
    <lineage>
        <taxon>Eukaryota</taxon>
        <taxon>Fungi</taxon>
        <taxon>Dikarya</taxon>
        <taxon>Ascomycota</taxon>
        <taxon>Pezizomycotina</taxon>
        <taxon>Pezizomycetes</taxon>
        <taxon>Pezizales</taxon>
        <taxon>Discinaceae</taxon>
        <taxon>Discina</taxon>
    </lineage>
</organism>
<evidence type="ECO:0000256" key="1">
    <source>
        <dbReference type="ARBA" id="ARBA00001962"/>
    </source>
</evidence>
<feature type="non-terminal residue" evidence="5">
    <location>
        <position position="1"/>
    </location>
</feature>
<sequence>AGKIVNSKRDLHVFPNGEISSAHNLADYLEEYKSLIQLSNVRELVRHIYGELSDAVFNSSYFAKPKLIGLETRPHQDNAFFYTTNGGLYYFAGSDQAGNLSHAPEGNVGASMCIGPEVANALASRYPKQYISIEVGDCILHNPLVVHGSDENVSHFDRHAFNFSIGSAKAVRNEALFKQYQSNLQEFLQRKKAPEREDC</sequence>
<dbReference type="PANTHER" id="PTHR20883:SF15">
    <property type="entry name" value="PHYTANOYL-COA DIOXYGENASE DOMAIN-CONTAINING PROTEIN 1"/>
    <property type="match status" value="1"/>
</dbReference>